<gene>
    <name evidence="2" type="ORF">EDB92DRAFT_1805373</name>
</gene>
<reference evidence="2" key="1">
    <citation type="submission" date="2022-01" db="EMBL/GenBank/DDBJ databases">
        <title>Comparative genomics reveals a dynamic genome evolution in the ectomycorrhizal milk-cap (Lactarius) mushrooms.</title>
        <authorList>
            <consortium name="DOE Joint Genome Institute"/>
            <person name="Lebreton A."/>
            <person name="Tang N."/>
            <person name="Kuo A."/>
            <person name="LaButti K."/>
            <person name="Drula E."/>
            <person name="Barry K."/>
            <person name="Clum A."/>
            <person name="Lipzen A."/>
            <person name="Mousain D."/>
            <person name="Ng V."/>
            <person name="Wang R."/>
            <person name="Wang X."/>
            <person name="Dai Y."/>
            <person name="Henrissat B."/>
            <person name="Grigoriev I.V."/>
            <person name="Guerin-Laguette A."/>
            <person name="Yu F."/>
            <person name="Martin F.M."/>
        </authorList>
    </citation>
    <scope>NUCLEOTIDE SEQUENCE</scope>
    <source>
        <strain evidence="2">QP</strain>
    </source>
</reference>
<comment type="caution">
    <text evidence="2">The sequence shown here is derived from an EMBL/GenBank/DDBJ whole genome shotgun (WGS) entry which is preliminary data.</text>
</comment>
<protein>
    <submittedName>
        <fullName evidence="2">NAD(P)-binding protein</fullName>
    </submittedName>
</protein>
<name>A0AAD4Q3H9_9AGAM</name>
<dbReference type="PRINTS" id="PR00081">
    <property type="entry name" value="GDHRDH"/>
</dbReference>
<dbReference type="Proteomes" id="UP001201163">
    <property type="component" value="Unassembled WGS sequence"/>
</dbReference>
<dbReference type="InterPro" id="IPR036291">
    <property type="entry name" value="NAD(P)-bd_dom_sf"/>
</dbReference>
<accession>A0AAD4Q3H9</accession>
<keyword evidence="1" id="KW-0560">Oxidoreductase</keyword>
<dbReference type="PANTHER" id="PTHR43157">
    <property type="entry name" value="PHOSPHATIDYLINOSITOL-GLYCAN BIOSYNTHESIS CLASS F PROTEIN-RELATED"/>
    <property type="match status" value="1"/>
</dbReference>
<dbReference type="SUPFAM" id="SSF51735">
    <property type="entry name" value="NAD(P)-binding Rossmann-fold domains"/>
    <property type="match status" value="1"/>
</dbReference>
<evidence type="ECO:0000313" key="2">
    <source>
        <dbReference type="EMBL" id="KAH8981080.1"/>
    </source>
</evidence>
<dbReference type="GO" id="GO:0016491">
    <property type="term" value="F:oxidoreductase activity"/>
    <property type="evidence" value="ECO:0007669"/>
    <property type="project" value="UniProtKB-KW"/>
</dbReference>
<keyword evidence="3" id="KW-1185">Reference proteome</keyword>
<dbReference type="EMBL" id="JAKELL010000123">
    <property type="protein sequence ID" value="KAH8981080.1"/>
    <property type="molecule type" value="Genomic_DNA"/>
</dbReference>
<proteinExistence type="predicted"/>
<dbReference type="InterPro" id="IPR002347">
    <property type="entry name" value="SDR_fam"/>
</dbReference>
<dbReference type="AlphaFoldDB" id="A0AAD4Q3H9"/>
<organism evidence="2 3">
    <name type="scientific">Lactarius akahatsu</name>
    <dbReference type="NCBI Taxonomy" id="416441"/>
    <lineage>
        <taxon>Eukaryota</taxon>
        <taxon>Fungi</taxon>
        <taxon>Dikarya</taxon>
        <taxon>Basidiomycota</taxon>
        <taxon>Agaricomycotina</taxon>
        <taxon>Agaricomycetes</taxon>
        <taxon>Russulales</taxon>
        <taxon>Russulaceae</taxon>
        <taxon>Lactarius</taxon>
    </lineage>
</organism>
<dbReference type="Pfam" id="PF00106">
    <property type="entry name" value="adh_short"/>
    <property type="match status" value="1"/>
</dbReference>
<evidence type="ECO:0000256" key="1">
    <source>
        <dbReference type="ARBA" id="ARBA00023002"/>
    </source>
</evidence>
<dbReference type="Gene3D" id="3.40.50.720">
    <property type="entry name" value="NAD(P)-binding Rossmann-like Domain"/>
    <property type="match status" value="1"/>
</dbReference>
<evidence type="ECO:0000313" key="3">
    <source>
        <dbReference type="Proteomes" id="UP001201163"/>
    </source>
</evidence>
<dbReference type="PANTHER" id="PTHR43157:SF31">
    <property type="entry name" value="PHOSPHATIDYLINOSITOL-GLYCAN BIOSYNTHESIS CLASS F PROTEIN"/>
    <property type="match status" value="1"/>
</dbReference>
<sequence length="312" mass="34516">MGSTVSLLQQSLPPKPTWGVNDIPDLTGRIIIVTGGNAGIGKETVKHLLAHNAKVYLAARSAPKANKAIAELKNETGKEAIFLQLDLSDILAVRKSAQEFLSKESQLHVLINNAGVMVSPKEQVTVQKYDMQFGTNVIGHWLFTQLLLPALFAATDVSPSHEKARVVTVSSSANYLTTGIDFDAIVDGPERIRYNEWELYNKSKFGNVVVARELARRYGDKIVSTSLNPGNIRTELQQNMPGWQRTILNWMLYSVSYGALTQLHCATAPSAADANGKFFIPWARLGEPNKAALDPQVGERLWLWLENETKKY</sequence>